<name>A0A6J4J2P5_9BACT</name>
<organism evidence="2">
    <name type="scientific">uncultured Armatimonadetes bacterium</name>
    <dbReference type="NCBI Taxonomy" id="157466"/>
    <lineage>
        <taxon>Bacteria</taxon>
        <taxon>Bacillati</taxon>
        <taxon>Armatimonadota</taxon>
        <taxon>environmental samples</taxon>
    </lineage>
</organism>
<reference evidence="2" key="1">
    <citation type="submission" date="2020-02" db="EMBL/GenBank/DDBJ databases">
        <authorList>
            <person name="Meier V. D."/>
        </authorList>
    </citation>
    <scope>NUCLEOTIDE SEQUENCE</scope>
    <source>
        <strain evidence="2">AVDCRST_MAG63</strain>
    </source>
</reference>
<feature type="compositionally biased region" description="Basic and acidic residues" evidence="1">
    <location>
        <begin position="146"/>
        <end position="156"/>
    </location>
</feature>
<gene>
    <name evidence="2" type="ORF">AVDCRST_MAG63-2748</name>
</gene>
<accession>A0A6J4J2P5</accession>
<feature type="region of interest" description="Disordered" evidence="1">
    <location>
        <begin position="131"/>
        <end position="170"/>
    </location>
</feature>
<sequence length="185" mass="21245">MNDELKRLYDEDLREHASAPPCGTPAYTAMRERDRARRERAAALIAAGLLDAAEDFFHAARLFQHGDTPEDAWQAHTLALRSAQMGHRPARWMAAAAYDRWRMYQGKPQKYGTQYVSDGRRQRLWDVEPGTTDEERAAWDVPQLAEQERKAEEATRLHPPTPVPEDAPPWLREALLRWEADGRDG</sequence>
<proteinExistence type="predicted"/>
<dbReference type="EMBL" id="CADCTO010000349">
    <property type="protein sequence ID" value="CAA9266237.1"/>
    <property type="molecule type" value="Genomic_DNA"/>
</dbReference>
<dbReference type="AlphaFoldDB" id="A0A6J4J2P5"/>
<protein>
    <submittedName>
        <fullName evidence="2">Uncharacterized protein</fullName>
    </submittedName>
</protein>
<evidence type="ECO:0000256" key="1">
    <source>
        <dbReference type="SAM" id="MobiDB-lite"/>
    </source>
</evidence>
<evidence type="ECO:0000313" key="2">
    <source>
        <dbReference type="EMBL" id="CAA9266237.1"/>
    </source>
</evidence>